<dbReference type="VEuPathDB" id="TriTrypDB:C3747_78g468c"/>
<dbReference type="OMA" id="PRYVVWD"/>
<reference evidence="1 2" key="1">
    <citation type="journal article" date="2018" name="Microb. Genom.">
        <title>Expanding an expanded genome: long-read sequencing of Trypanosoma cruzi.</title>
        <authorList>
            <person name="Berna L."/>
            <person name="Rodriguez M."/>
            <person name="Chiribao M.L."/>
            <person name="Parodi-Talice A."/>
            <person name="Pita S."/>
            <person name="Rijo G."/>
            <person name="Alvarez-Valin F."/>
            <person name="Robello C."/>
        </authorList>
    </citation>
    <scope>NUCLEOTIDE SEQUENCE [LARGE SCALE GENOMIC DNA]</scope>
    <source>
        <strain evidence="1 2">TCC</strain>
    </source>
</reference>
<evidence type="ECO:0000313" key="2">
    <source>
        <dbReference type="Proteomes" id="UP000246078"/>
    </source>
</evidence>
<dbReference type="VEuPathDB" id="TriTrypDB:TcBrA4_0067160"/>
<protein>
    <submittedName>
        <fullName evidence="1">Uncharacterized protein</fullName>
    </submittedName>
</protein>
<dbReference type="GO" id="GO:0006401">
    <property type="term" value="P:RNA catabolic process"/>
    <property type="evidence" value="ECO:0007669"/>
    <property type="project" value="InterPro"/>
</dbReference>
<dbReference type="VEuPathDB" id="TriTrypDB:TcYC6_0060000"/>
<proteinExistence type="predicted"/>
<dbReference type="GO" id="GO:0032299">
    <property type="term" value="C:ribonuclease H2 complex"/>
    <property type="evidence" value="ECO:0007669"/>
    <property type="project" value="InterPro"/>
</dbReference>
<dbReference type="VEuPathDB" id="TriTrypDB:TcCLB.507997.80"/>
<dbReference type="Proteomes" id="UP000246078">
    <property type="component" value="Unassembled WGS sequence"/>
</dbReference>
<dbReference type="VEuPathDB" id="TriTrypDB:TcG_02335"/>
<dbReference type="EMBL" id="PRFC01000078">
    <property type="protein sequence ID" value="PWV09541.1"/>
    <property type="molecule type" value="Genomic_DNA"/>
</dbReference>
<dbReference type="AlphaFoldDB" id="A0A2V2WLT8"/>
<accession>A0A2V2WLT8</accession>
<dbReference type="Pfam" id="PF08615">
    <property type="entry name" value="RNase_H2_suC"/>
    <property type="match status" value="1"/>
</dbReference>
<name>A0A2V2WLT8_TRYCR</name>
<dbReference type="OrthoDB" id="6222486at2759"/>
<dbReference type="VEuPathDB" id="TriTrypDB:C4B63_41g255"/>
<dbReference type="VEuPathDB" id="TriTrypDB:BCY84_19448"/>
<evidence type="ECO:0000313" key="1">
    <source>
        <dbReference type="EMBL" id="PWV09541.1"/>
    </source>
</evidence>
<dbReference type="VEuPathDB" id="TriTrypDB:TcCLB.508593.69"/>
<gene>
    <name evidence="1" type="ORF">C3747_78g468c</name>
</gene>
<dbReference type="InterPro" id="IPR013924">
    <property type="entry name" value="RNase_H2_suC"/>
</dbReference>
<comment type="caution">
    <text evidence="1">The sequence shown here is derived from an EMBL/GenBank/DDBJ whole genome shotgun (WGS) entry which is preliminary data.</text>
</comment>
<sequence>MVAEEARQERDACVVHSLPFKTTFRGTTDIEENFSRHIEHTENGGLRNRLRGRTLIGREVVLPPSYVLAVTSFMPRQQHPLGTGAAGCVTSSAPSLAQVEAVASDVRITAIEDRFCVWEHDKQPERVDALAHWLELSRTLHSAP</sequence>
<organism evidence="1 2">
    <name type="scientific">Trypanosoma cruzi</name>
    <dbReference type="NCBI Taxonomy" id="5693"/>
    <lineage>
        <taxon>Eukaryota</taxon>
        <taxon>Discoba</taxon>
        <taxon>Euglenozoa</taxon>
        <taxon>Kinetoplastea</taxon>
        <taxon>Metakinetoplastina</taxon>
        <taxon>Trypanosomatida</taxon>
        <taxon>Trypanosomatidae</taxon>
        <taxon>Trypanosoma</taxon>
        <taxon>Schizotrypanum</taxon>
    </lineage>
</organism>
<dbReference type="Gene3D" id="2.40.128.680">
    <property type="match status" value="1"/>
</dbReference>
<dbReference type="VEuPathDB" id="TriTrypDB:TcCL_ESM02353"/>